<sequence length="50" mass="5766">MLNAEKVVDDRLQLDNNVIMMDTLAAVKVLIQQVEDLEKKIQAQEERPKT</sequence>
<reference evidence="2" key="1">
    <citation type="submission" date="2019-11" db="EMBL/GenBank/DDBJ databases">
        <authorList>
            <person name="Feng L."/>
        </authorList>
    </citation>
    <scope>NUCLEOTIDE SEQUENCE</scope>
    <source>
        <strain evidence="2">KOxytocaLFYP65</strain>
    </source>
</reference>
<keyword evidence="1" id="KW-0175">Coiled coil</keyword>
<accession>A0A6N3EHM6</accession>
<evidence type="ECO:0000256" key="1">
    <source>
        <dbReference type="SAM" id="Coils"/>
    </source>
</evidence>
<organism evidence="2">
    <name type="scientific">Klebsiella oxytoca</name>
    <dbReference type="NCBI Taxonomy" id="571"/>
    <lineage>
        <taxon>Bacteria</taxon>
        <taxon>Pseudomonadati</taxon>
        <taxon>Pseudomonadota</taxon>
        <taxon>Gammaproteobacteria</taxon>
        <taxon>Enterobacterales</taxon>
        <taxon>Enterobacteriaceae</taxon>
        <taxon>Klebsiella/Raoultella group</taxon>
        <taxon>Klebsiella</taxon>
    </lineage>
</organism>
<protein>
    <submittedName>
        <fullName evidence="2">Uncharacterized protein</fullName>
    </submittedName>
</protein>
<dbReference type="RefSeq" id="WP_224257692.1">
    <property type="nucleotide sequence ID" value="NZ_CAAKNQ010000073.1"/>
</dbReference>
<evidence type="ECO:0000313" key="2">
    <source>
        <dbReference type="EMBL" id="VYU39394.1"/>
    </source>
</evidence>
<name>A0A6N3EHM6_KLEOX</name>
<feature type="coiled-coil region" evidence="1">
    <location>
        <begin position="20"/>
        <end position="47"/>
    </location>
</feature>
<dbReference type="EMBL" id="CACRTM010000026">
    <property type="protein sequence ID" value="VYU39394.1"/>
    <property type="molecule type" value="Genomic_DNA"/>
</dbReference>
<proteinExistence type="predicted"/>
<dbReference type="AlphaFoldDB" id="A0A6N3EHM6"/>
<gene>
    <name evidence="2" type="ORF">KOLFYP65_03930</name>
</gene>